<dbReference type="SUPFAM" id="SSF51735">
    <property type="entry name" value="NAD(P)-binding Rossmann-fold domains"/>
    <property type="match status" value="1"/>
</dbReference>
<sequence length="446" mass="47824">MRDGLETAGRTRGRLARGDGQVTSADVGLVGLAEAMIRQAAERLGIDEGFVARLSVPDREVTVSVPVQMDNGRWRVFRGYRVQHCNARGPCKGGIRFHPDVGLDEVRALAALMTWKCAVVDIPFGGAKGGVEVDPSELSKAELERLTRAYTLMMLPNLGPRVDIPAPDVNTNEQVMAWIADAASAALGHPVPAIVTGKPVALGGIVGRREATGRGVAIVTLRMLERLGWERQGIRVAVQGFGNVGRWAARGLAEAGLAIEAISDISGAVWRPGGLDLDDVERHLRASGNLLATYSAPGVRHLTNAELLELGVDVLIPAAIENQITSANADRIRARMVVEGANGPTTLEAHRRLVERGVVVVPDILANAGGVVVSYFEWLQNLRGELWQLGQVHDRLEEIMVRAIDAVWATARRLGVDARLAAFALALQRVVDAIRHRQAGHAVTAG</sequence>
<dbReference type="Pfam" id="PF00208">
    <property type="entry name" value="ELFV_dehydrog"/>
    <property type="match status" value="1"/>
</dbReference>
<feature type="domain" description="Glutamate/phenylalanine/leucine/valine/L-tryptophan dehydrogenase C-terminal" evidence="6">
    <location>
        <begin position="205"/>
        <end position="438"/>
    </location>
</feature>
<dbReference type="InterPro" id="IPR036291">
    <property type="entry name" value="NAD(P)-bd_dom_sf"/>
</dbReference>
<dbReference type="PROSITE" id="PS00074">
    <property type="entry name" value="GLFV_DEHYDROGENASE"/>
    <property type="match status" value="1"/>
</dbReference>
<organism evidence="7 8">
    <name type="scientific">Geochorda subterranea</name>
    <dbReference type="NCBI Taxonomy" id="3109564"/>
    <lineage>
        <taxon>Bacteria</taxon>
        <taxon>Bacillati</taxon>
        <taxon>Bacillota</taxon>
        <taxon>Limnochordia</taxon>
        <taxon>Limnochordales</taxon>
        <taxon>Geochordaceae</taxon>
        <taxon>Geochorda</taxon>
    </lineage>
</organism>
<proteinExistence type="inferred from homology"/>
<accession>A0ABZ1BR65</accession>
<dbReference type="Pfam" id="PF02812">
    <property type="entry name" value="ELFV_dehydrog_N"/>
    <property type="match status" value="1"/>
</dbReference>
<dbReference type="InterPro" id="IPR014362">
    <property type="entry name" value="Glu_DH"/>
</dbReference>
<comment type="similarity">
    <text evidence="1 4 5">Belongs to the Glu/Leu/Phe/Val dehydrogenases family.</text>
</comment>
<gene>
    <name evidence="7" type="ORF">VLY81_03860</name>
</gene>
<evidence type="ECO:0000256" key="2">
    <source>
        <dbReference type="ARBA" id="ARBA00012896"/>
    </source>
</evidence>
<reference evidence="8" key="1">
    <citation type="submission" date="2023-12" db="EMBL/GenBank/DDBJ databases">
        <title>Novel isolates from deep terrestrial aquifers shed light on the physiology and ecology of the class Limnochordia.</title>
        <authorList>
            <person name="Karnachuk O.V."/>
            <person name="Lukina A.P."/>
            <person name="Avakyan M.R."/>
            <person name="Kadnikov V."/>
            <person name="Begmatov S."/>
            <person name="Beletsky A.V."/>
            <person name="Mardanov A.V."/>
            <person name="Ravin N.V."/>
        </authorList>
    </citation>
    <scope>NUCLEOTIDE SEQUENCE [LARGE SCALE GENOMIC DNA]</scope>
    <source>
        <strain evidence="8">LN</strain>
    </source>
</reference>
<keyword evidence="8" id="KW-1185">Reference proteome</keyword>
<evidence type="ECO:0000256" key="4">
    <source>
        <dbReference type="PIRNR" id="PIRNR000185"/>
    </source>
</evidence>
<evidence type="ECO:0000256" key="1">
    <source>
        <dbReference type="ARBA" id="ARBA00006382"/>
    </source>
</evidence>
<dbReference type="PANTHER" id="PTHR11606">
    <property type="entry name" value="GLUTAMATE DEHYDROGENASE"/>
    <property type="match status" value="1"/>
</dbReference>
<keyword evidence="3 4" id="KW-0560">Oxidoreductase</keyword>
<protein>
    <recommendedName>
        <fullName evidence="2 4">Glutamate dehydrogenase</fullName>
    </recommendedName>
</protein>
<evidence type="ECO:0000313" key="7">
    <source>
        <dbReference type="EMBL" id="WRP15311.1"/>
    </source>
</evidence>
<name>A0ABZ1BR65_9FIRM</name>
<dbReference type="InterPro" id="IPR046346">
    <property type="entry name" value="Aminoacid_DH-like_N_sf"/>
</dbReference>
<dbReference type="PIRSF" id="PIRSF000185">
    <property type="entry name" value="Glu_DH"/>
    <property type="match status" value="1"/>
</dbReference>
<evidence type="ECO:0000259" key="6">
    <source>
        <dbReference type="SMART" id="SM00839"/>
    </source>
</evidence>
<dbReference type="GO" id="GO:0016491">
    <property type="term" value="F:oxidoreductase activity"/>
    <property type="evidence" value="ECO:0007669"/>
    <property type="project" value="UniProtKB-KW"/>
</dbReference>
<dbReference type="InterPro" id="IPR006097">
    <property type="entry name" value="Glu/Leu/Phe/Val/Trp_DH_dimer"/>
</dbReference>
<dbReference type="Gene3D" id="3.40.50.10860">
    <property type="entry name" value="Leucine Dehydrogenase, chain A, domain 1"/>
    <property type="match status" value="1"/>
</dbReference>
<dbReference type="Gene3D" id="3.40.50.720">
    <property type="entry name" value="NAD(P)-binding Rossmann-like Domain"/>
    <property type="match status" value="1"/>
</dbReference>
<dbReference type="EMBL" id="CP141614">
    <property type="protein sequence ID" value="WRP15311.1"/>
    <property type="molecule type" value="Genomic_DNA"/>
</dbReference>
<dbReference type="InterPro" id="IPR006096">
    <property type="entry name" value="Glu/Leu/Phe/Val/Trp_DH_C"/>
</dbReference>
<dbReference type="PRINTS" id="PR00082">
    <property type="entry name" value="GLFDHDRGNASE"/>
</dbReference>
<evidence type="ECO:0000256" key="3">
    <source>
        <dbReference type="ARBA" id="ARBA00023002"/>
    </source>
</evidence>
<dbReference type="SUPFAM" id="SSF53223">
    <property type="entry name" value="Aminoacid dehydrogenase-like, N-terminal domain"/>
    <property type="match status" value="1"/>
</dbReference>
<dbReference type="Proteomes" id="UP001333102">
    <property type="component" value="Chromosome"/>
</dbReference>
<dbReference type="InterPro" id="IPR006095">
    <property type="entry name" value="Glu/Leu/Phe/Val/Trp_DH"/>
</dbReference>
<dbReference type="SMART" id="SM00839">
    <property type="entry name" value="ELFV_dehydrog"/>
    <property type="match status" value="1"/>
</dbReference>
<dbReference type="PANTHER" id="PTHR11606:SF13">
    <property type="entry name" value="GLUTAMATE DEHYDROGENASE 1, MITOCHONDRIAL"/>
    <property type="match status" value="1"/>
</dbReference>
<dbReference type="InterPro" id="IPR033922">
    <property type="entry name" value="NAD_bind_Glu_DH"/>
</dbReference>
<evidence type="ECO:0000313" key="8">
    <source>
        <dbReference type="Proteomes" id="UP001333102"/>
    </source>
</evidence>
<dbReference type="InterPro" id="IPR033524">
    <property type="entry name" value="Glu/Leu/Phe/Val_DH_AS"/>
</dbReference>
<dbReference type="CDD" id="cd01076">
    <property type="entry name" value="NAD_bind_1_Glu_DH"/>
    <property type="match status" value="1"/>
</dbReference>
<evidence type="ECO:0000256" key="5">
    <source>
        <dbReference type="RuleBase" id="RU004417"/>
    </source>
</evidence>